<dbReference type="GO" id="GO:0042834">
    <property type="term" value="F:peptidoglycan binding"/>
    <property type="evidence" value="ECO:0007669"/>
    <property type="project" value="InterPro"/>
</dbReference>
<keyword evidence="4" id="KW-1185">Reference proteome</keyword>
<proteinExistence type="predicted"/>
<dbReference type="EMBL" id="RRCF01000004">
    <property type="protein sequence ID" value="RRJ19633.1"/>
    <property type="molecule type" value="Genomic_DNA"/>
</dbReference>
<dbReference type="PANTHER" id="PTHR38687:SF1">
    <property type="entry name" value="CELL DIVISION PROTEIN DEDD"/>
    <property type="match status" value="1"/>
</dbReference>
<sequence length="252" mass="26659">MTSAFKNRLIGSSILIIAAIVFLPDLLDGQKQVVKDEFKAIPQRPEFATVQQEQVFTKQQLAEKQQELLATPVNEPAADAGLPENSFAEVTAGAPGSEASIDSAAMLAQAANDADTDPIPLPTENPLAPAPVTESTTQNTTATAVTPAAETPATEKPVEPKGNPALNETAWIVRVGSFSKTENATALVAKLKEAGFTTFTRSTTNAQGQSMVSVVVGPELKKQRLEQKLPQLQQLTGTAGLKLTAFKPIENN</sequence>
<comment type="caution">
    <text evidence="3">The sequence shown here is derived from an EMBL/GenBank/DDBJ whole genome shotgun (WGS) entry which is preliminary data.</text>
</comment>
<dbReference type="Gene3D" id="3.30.70.1070">
    <property type="entry name" value="Sporulation related repeat"/>
    <property type="match status" value="1"/>
</dbReference>
<dbReference type="InterPro" id="IPR007730">
    <property type="entry name" value="SPOR-like_dom"/>
</dbReference>
<feature type="compositionally biased region" description="Low complexity" evidence="1">
    <location>
        <begin position="132"/>
        <end position="155"/>
    </location>
</feature>
<dbReference type="InterPro" id="IPR052521">
    <property type="entry name" value="Cell_div_SPOR-domain"/>
</dbReference>
<feature type="domain" description="SPOR" evidence="2">
    <location>
        <begin position="165"/>
        <end position="245"/>
    </location>
</feature>
<dbReference type="OrthoDB" id="7069135at2"/>
<gene>
    <name evidence="3" type="ORF">EIK76_14370</name>
</gene>
<dbReference type="PANTHER" id="PTHR38687">
    <property type="entry name" value="CELL DIVISION PROTEIN DEDD-RELATED"/>
    <property type="match status" value="1"/>
</dbReference>
<accession>A0A3P3QH10</accession>
<dbReference type="GO" id="GO:0032153">
    <property type="term" value="C:cell division site"/>
    <property type="evidence" value="ECO:0007669"/>
    <property type="project" value="TreeGrafter"/>
</dbReference>
<dbReference type="GO" id="GO:0032506">
    <property type="term" value="P:cytokinetic process"/>
    <property type="evidence" value="ECO:0007669"/>
    <property type="project" value="TreeGrafter"/>
</dbReference>
<evidence type="ECO:0000259" key="2">
    <source>
        <dbReference type="PROSITE" id="PS51724"/>
    </source>
</evidence>
<dbReference type="RefSeq" id="WP_046520613.1">
    <property type="nucleotide sequence ID" value="NZ_LAVS01000086.1"/>
</dbReference>
<reference evidence="3 4" key="1">
    <citation type="submission" date="2018-11" db="EMBL/GenBank/DDBJ databases">
        <title>Draft genome analysis of Rheinheimera mesophila isolated from an industrial waste site.</title>
        <authorList>
            <person name="Yu Q."/>
            <person name="Qi Y."/>
            <person name="Zhang H."/>
            <person name="Lu Y."/>
            <person name="Pu J."/>
        </authorList>
    </citation>
    <scope>NUCLEOTIDE SEQUENCE [LARGE SCALE GENOMIC DNA]</scope>
    <source>
        <strain evidence="3 4">IITR13</strain>
    </source>
</reference>
<evidence type="ECO:0000313" key="3">
    <source>
        <dbReference type="EMBL" id="RRJ19633.1"/>
    </source>
</evidence>
<evidence type="ECO:0000256" key="1">
    <source>
        <dbReference type="SAM" id="MobiDB-lite"/>
    </source>
</evidence>
<organism evidence="3 4">
    <name type="scientific">Rheinheimera mesophila</name>
    <dbReference type="NCBI Taxonomy" id="1547515"/>
    <lineage>
        <taxon>Bacteria</taxon>
        <taxon>Pseudomonadati</taxon>
        <taxon>Pseudomonadota</taxon>
        <taxon>Gammaproteobacteria</taxon>
        <taxon>Chromatiales</taxon>
        <taxon>Chromatiaceae</taxon>
        <taxon>Rheinheimera</taxon>
    </lineage>
</organism>
<dbReference type="GO" id="GO:0030428">
    <property type="term" value="C:cell septum"/>
    <property type="evidence" value="ECO:0007669"/>
    <property type="project" value="TreeGrafter"/>
</dbReference>
<dbReference type="Pfam" id="PF05036">
    <property type="entry name" value="SPOR"/>
    <property type="match status" value="1"/>
</dbReference>
<dbReference type="AlphaFoldDB" id="A0A3P3QH10"/>
<evidence type="ECO:0000313" key="4">
    <source>
        <dbReference type="Proteomes" id="UP000276260"/>
    </source>
</evidence>
<dbReference type="InterPro" id="IPR036680">
    <property type="entry name" value="SPOR-like_sf"/>
</dbReference>
<feature type="region of interest" description="Disordered" evidence="1">
    <location>
        <begin position="114"/>
        <end position="164"/>
    </location>
</feature>
<protein>
    <submittedName>
        <fullName evidence="3">SPOR domain-containing protein</fullName>
    </submittedName>
</protein>
<name>A0A3P3QH10_9GAMM</name>
<dbReference type="SUPFAM" id="SSF110997">
    <property type="entry name" value="Sporulation related repeat"/>
    <property type="match status" value="1"/>
</dbReference>
<dbReference type="PROSITE" id="PS51724">
    <property type="entry name" value="SPOR"/>
    <property type="match status" value="1"/>
</dbReference>
<dbReference type="Proteomes" id="UP000276260">
    <property type="component" value="Unassembled WGS sequence"/>
</dbReference>